<organism evidence="2 3">
    <name type="scientific">Oldenlandia corymbosa var. corymbosa</name>
    <dbReference type="NCBI Taxonomy" id="529605"/>
    <lineage>
        <taxon>Eukaryota</taxon>
        <taxon>Viridiplantae</taxon>
        <taxon>Streptophyta</taxon>
        <taxon>Embryophyta</taxon>
        <taxon>Tracheophyta</taxon>
        <taxon>Spermatophyta</taxon>
        <taxon>Magnoliopsida</taxon>
        <taxon>eudicotyledons</taxon>
        <taxon>Gunneridae</taxon>
        <taxon>Pentapetalae</taxon>
        <taxon>asterids</taxon>
        <taxon>lamiids</taxon>
        <taxon>Gentianales</taxon>
        <taxon>Rubiaceae</taxon>
        <taxon>Rubioideae</taxon>
        <taxon>Spermacoceae</taxon>
        <taxon>Hedyotis-Oldenlandia complex</taxon>
        <taxon>Oldenlandia</taxon>
    </lineage>
</organism>
<protein>
    <submittedName>
        <fullName evidence="2">OLC1v1033204C1</fullName>
    </submittedName>
</protein>
<reference evidence="2" key="1">
    <citation type="submission" date="2023-03" db="EMBL/GenBank/DDBJ databases">
        <authorList>
            <person name="Julca I."/>
        </authorList>
    </citation>
    <scope>NUCLEOTIDE SEQUENCE</scope>
</reference>
<keyword evidence="1" id="KW-0812">Transmembrane</keyword>
<dbReference type="AlphaFoldDB" id="A0AAV1CMX0"/>
<evidence type="ECO:0000313" key="2">
    <source>
        <dbReference type="EMBL" id="CAI9096940.1"/>
    </source>
</evidence>
<evidence type="ECO:0000256" key="1">
    <source>
        <dbReference type="SAM" id="Phobius"/>
    </source>
</evidence>
<dbReference type="PANTHER" id="PTHR42650:SF1">
    <property type="entry name" value="GUIDED ENTRY OF TAIL-ANCHORED PROTEINS FACTOR 1"/>
    <property type="match status" value="1"/>
</dbReference>
<gene>
    <name evidence="2" type="ORF">OLC1_LOCUS7570</name>
</gene>
<proteinExistence type="predicted"/>
<evidence type="ECO:0000313" key="3">
    <source>
        <dbReference type="Proteomes" id="UP001161247"/>
    </source>
</evidence>
<keyword evidence="3" id="KW-1185">Reference proteome</keyword>
<dbReference type="GO" id="GO:0043529">
    <property type="term" value="C:GET complex"/>
    <property type="evidence" value="ECO:0007669"/>
    <property type="project" value="TreeGrafter"/>
</dbReference>
<name>A0AAV1CMX0_OLDCO</name>
<keyword evidence="1" id="KW-1133">Transmembrane helix</keyword>
<dbReference type="Proteomes" id="UP001161247">
    <property type="component" value="Chromosome 2"/>
</dbReference>
<dbReference type="PANTHER" id="PTHR42650">
    <property type="entry name" value="TAIL-ANCHORED PROTEIN INSERTION RECEPTOR WRB"/>
    <property type="match status" value="1"/>
</dbReference>
<keyword evidence="1" id="KW-0472">Membrane</keyword>
<feature type="transmembrane region" description="Helical" evidence="1">
    <location>
        <begin position="145"/>
        <end position="165"/>
    </location>
</feature>
<dbReference type="GO" id="GO:0043495">
    <property type="term" value="F:protein-membrane adaptor activity"/>
    <property type="evidence" value="ECO:0007669"/>
    <property type="project" value="TreeGrafter"/>
</dbReference>
<dbReference type="GO" id="GO:0071816">
    <property type="term" value="P:tail-anchored membrane protein insertion into ER membrane"/>
    <property type="evidence" value="ECO:0007669"/>
    <property type="project" value="TreeGrafter"/>
</dbReference>
<dbReference type="EMBL" id="OX459119">
    <property type="protein sequence ID" value="CAI9096940.1"/>
    <property type="molecule type" value="Genomic_DNA"/>
</dbReference>
<sequence>MAEGLEEKHGKSLAAPLIFLIVLVFQLFSRYIELNLKKKGGKSEEEIRLHAEIKELLKEASIYSQPSTFAQAAKLKRMAAAKEKELAKVQDLRGNEIKLSYNSYTKTLMIVKILTYSMLIIWFWRFPVAAINERLVQPFGKILSWRAGVSLNDNVMVGIIPWLILSTRVGKIISRKVFK</sequence>
<feature type="transmembrane region" description="Helical" evidence="1">
    <location>
        <begin position="107"/>
        <end position="125"/>
    </location>
</feature>
<accession>A0AAV1CMX0</accession>
<feature type="transmembrane region" description="Helical" evidence="1">
    <location>
        <begin position="12"/>
        <end position="32"/>
    </location>
</feature>